<dbReference type="PROSITE" id="PS50066">
    <property type="entry name" value="MADS_BOX_2"/>
    <property type="match status" value="1"/>
</dbReference>
<dbReference type="GO" id="GO:0005634">
    <property type="term" value="C:nucleus"/>
    <property type="evidence" value="ECO:0007669"/>
    <property type="project" value="UniProtKB-SubCell"/>
</dbReference>
<dbReference type="SUPFAM" id="SSF55455">
    <property type="entry name" value="SRF-like"/>
    <property type="match status" value="1"/>
</dbReference>
<dbReference type="CDD" id="cd00120">
    <property type="entry name" value="MADS"/>
    <property type="match status" value="1"/>
</dbReference>
<evidence type="ECO:0000313" key="8">
    <source>
        <dbReference type="EMBL" id="PSS33944.1"/>
    </source>
</evidence>
<dbReference type="InterPro" id="IPR002100">
    <property type="entry name" value="TF_MADSbox"/>
</dbReference>
<evidence type="ECO:0000259" key="7">
    <source>
        <dbReference type="PROSITE" id="PS50066"/>
    </source>
</evidence>
<dbReference type="InParanoid" id="A0A2R6RV84"/>
<sequence length="228" mass="26042">MFCSFQLHAQSITAKMVKPLIESSSLRKSTYKRRMIGIKKKAMELATLCGITVCIVSFGPDGELETWPENSAAVRSAVDRYRDCCKLETEAEADEDSLIDEKMATLERIEREIVDTKKENSRKILRLMQTMAHDLTSRVDLLKAAFEQSNADGDGIVFDEMINSVYGTHPRFSTTPHILEVYRVLFELIFRSVKFRRIANRSLQSELVLVRNNNFSESASFRTSRDSI</sequence>
<evidence type="ECO:0000313" key="9">
    <source>
        <dbReference type="Proteomes" id="UP000241394"/>
    </source>
</evidence>
<keyword evidence="4" id="KW-0804">Transcription</keyword>
<dbReference type="GO" id="GO:0003677">
    <property type="term" value="F:DNA binding"/>
    <property type="evidence" value="ECO:0007669"/>
    <property type="project" value="UniProtKB-KW"/>
</dbReference>
<evidence type="ECO:0000256" key="4">
    <source>
        <dbReference type="ARBA" id="ARBA00023163"/>
    </source>
</evidence>
<dbReference type="Pfam" id="PF00319">
    <property type="entry name" value="SRF-TF"/>
    <property type="match status" value="1"/>
</dbReference>
<dbReference type="PRINTS" id="PR00404">
    <property type="entry name" value="MADSDOMAIN"/>
</dbReference>
<dbReference type="GO" id="GO:0046983">
    <property type="term" value="F:protein dimerization activity"/>
    <property type="evidence" value="ECO:0007669"/>
    <property type="project" value="InterPro"/>
</dbReference>
<dbReference type="EMBL" id="NKQK01000003">
    <property type="protein sequence ID" value="PSS33944.1"/>
    <property type="molecule type" value="Genomic_DNA"/>
</dbReference>
<dbReference type="InterPro" id="IPR036879">
    <property type="entry name" value="TF_MADSbox_sf"/>
</dbReference>
<reference evidence="8 9" key="1">
    <citation type="submission" date="2017-07" db="EMBL/GenBank/DDBJ databases">
        <title>An improved, manually edited Actinidia chinensis var. chinensis (kiwifruit) genome highlights the challenges associated with draft genomes and gene prediction in plants.</title>
        <authorList>
            <person name="Pilkington S."/>
            <person name="Crowhurst R."/>
            <person name="Hilario E."/>
            <person name="Nardozza S."/>
            <person name="Fraser L."/>
            <person name="Peng Y."/>
            <person name="Gunaseelan K."/>
            <person name="Simpson R."/>
            <person name="Tahir J."/>
            <person name="Deroles S."/>
            <person name="Templeton K."/>
            <person name="Luo Z."/>
            <person name="Davy M."/>
            <person name="Cheng C."/>
            <person name="Mcneilage M."/>
            <person name="Scaglione D."/>
            <person name="Liu Y."/>
            <person name="Zhang Q."/>
            <person name="Datson P."/>
            <person name="De Silva N."/>
            <person name="Gardiner S."/>
            <person name="Bassett H."/>
            <person name="Chagne D."/>
            <person name="Mccallum J."/>
            <person name="Dzierzon H."/>
            <person name="Deng C."/>
            <person name="Wang Y.-Y."/>
            <person name="Barron N."/>
            <person name="Manako K."/>
            <person name="Bowen J."/>
            <person name="Foster T."/>
            <person name="Erridge Z."/>
            <person name="Tiffin H."/>
            <person name="Waite C."/>
            <person name="Davies K."/>
            <person name="Grierson E."/>
            <person name="Laing W."/>
            <person name="Kirk R."/>
            <person name="Chen X."/>
            <person name="Wood M."/>
            <person name="Montefiori M."/>
            <person name="Brummell D."/>
            <person name="Schwinn K."/>
            <person name="Catanach A."/>
            <person name="Fullerton C."/>
            <person name="Li D."/>
            <person name="Meiyalaghan S."/>
            <person name="Nieuwenhuizen N."/>
            <person name="Read N."/>
            <person name="Prakash R."/>
            <person name="Hunter D."/>
            <person name="Zhang H."/>
            <person name="Mckenzie M."/>
            <person name="Knabel M."/>
            <person name="Harris A."/>
            <person name="Allan A."/>
            <person name="Chen A."/>
            <person name="Janssen B."/>
            <person name="Plunkett B."/>
            <person name="Dwamena C."/>
            <person name="Voogd C."/>
            <person name="Leif D."/>
            <person name="Lafferty D."/>
            <person name="Souleyre E."/>
            <person name="Varkonyi-Gasic E."/>
            <person name="Gambi F."/>
            <person name="Hanley J."/>
            <person name="Yao J.-L."/>
            <person name="Cheung J."/>
            <person name="David K."/>
            <person name="Warren B."/>
            <person name="Marsh K."/>
            <person name="Snowden K."/>
            <person name="Lin-Wang K."/>
            <person name="Brian L."/>
            <person name="Martinez-Sanchez M."/>
            <person name="Wang M."/>
            <person name="Ileperuma N."/>
            <person name="Macnee N."/>
            <person name="Campin R."/>
            <person name="Mcatee P."/>
            <person name="Drummond R."/>
            <person name="Espley R."/>
            <person name="Ireland H."/>
            <person name="Wu R."/>
            <person name="Atkinson R."/>
            <person name="Karunairetnam S."/>
            <person name="Bulley S."/>
            <person name="Chunkath S."/>
            <person name="Hanley Z."/>
            <person name="Storey R."/>
            <person name="Thrimawithana A."/>
            <person name="Thomson S."/>
            <person name="David C."/>
            <person name="Testolin R."/>
        </authorList>
    </citation>
    <scope>NUCLEOTIDE SEQUENCE [LARGE SCALE GENOMIC DNA]</scope>
    <source>
        <strain evidence="9">cv. Red5</strain>
        <tissue evidence="8">Young leaf</tissue>
    </source>
</reference>
<gene>
    <name evidence="8" type="ORF">CEY00_Acc04343</name>
</gene>
<proteinExistence type="predicted"/>
<dbReference type="Gramene" id="PSS33944">
    <property type="protein sequence ID" value="PSS33944"/>
    <property type="gene ID" value="CEY00_Acc04343"/>
</dbReference>
<name>A0A2R6RV84_ACTCC</name>
<evidence type="ECO:0000256" key="6">
    <source>
        <dbReference type="SAM" id="Coils"/>
    </source>
</evidence>
<accession>A0A2R6RV84</accession>
<evidence type="ECO:0000256" key="1">
    <source>
        <dbReference type="ARBA" id="ARBA00004123"/>
    </source>
</evidence>
<organism evidence="8 9">
    <name type="scientific">Actinidia chinensis var. chinensis</name>
    <name type="common">Chinese soft-hair kiwi</name>
    <dbReference type="NCBI Taxonomy" id="1590841"/>
    <lineage>
        <taxon>Eukaryota</taxon>
        <taxon>Viridiplantae</taxon>
        <taxon>Streptophyta</taxon>
        <taxon>Embryophyta</taxon>
        <taxon>Tracheophyta</taxon>
        <taxon>Spermatophyta</taxon>
        <taxon>Magnoliopsida</taxon>
        <taxon>eudicotyledons</taxon>
        <taxon>Gunneridae</taxon>
        <taxon>Pentapetalae</taxon>
        <taxon>asterids</taxon>
        <taxon>Ericales</taxon>
        <taxon>Actinidiaceae</taxon>
        <taxon>Actinidia</taxon>
    </lineage>
</organism>
<evidence type="ECO:0000256" key="5">
    <source>
        <dbReference type="ARBA" id="ARBA00023242"/>
    </source>
</evidence>
<dbReference type="SMART" id="SM00432">
    <property type="entry name" value="MADS"/>
    <property type="match status" value="1"/>
</dbReference>
<dbReference type="OrthoDB" id="601557at2759"/>
<evidence type="ECO:0000256" key="3">
    <source>
        <dbReference type="ARBA" id="ARBA00023125"/>
    </source>
</evidence>
<keyword evidence="6" id="KW-0175">Coiled coil</keyword>
<feature type="domain" description="MADS-box" evidence="7">
    <location>
        <begin position="21"/>
        <end position="71"/>
    </location>
</feature>
<reference evidence="9" key="2">
    <citation type="journal article" date="2018" name="BMC Genomics">
        <title>A manually annotated Actinidia chinensis var. chinensis (kiwifruit) genome highlights the challenges associated with draft genomes and gene prediction in plants.</title>
        <authorList>
            <person name="Pilkington S.M."/>
            <person name="Crowhurst R."/>
            <person name="Hilario E."/>
            <person name="Nardozza S."/>
            <person name="Fraser L."/>
            <person name="Peng Y."/>
            <person name="Gunaseelan K."/>
            <person name="Simpson R."/>
            <person name="Tahir J."/>
            <person name="Deroles S.C."/>
            <person name="Templeton K."/>
            <person name="Luo Z."/>
            <person name="Davy M."/>
            <person name="Cheng C."/>
            <person name="McNeilage M."/>
            <person name="Scaglione D."/>
            <person name="Liu Y."/>
            <person name="Zhang Q."/>
            <person name="Datson P."/>
            <person name="De Silva N."/>
            <person name="Gardiner S.E."/>
            <person name="Bassett H."/>
            <person name="Chagne D."/>
            <person name="McCallum J."/>
            <person name="Dzierzon H."/>
            <person name="Deng C."/>
            <person name="Wang Y.Y."/>
            <person name="Barron L."/>
            <person name="Manako K."/>
            <person name="Bowen J."/>
            <person name="Foster T.M."/>
            <person name="Erridge Z.A."/>
            <person name="Tiffin H."/>
            <person name="Waite C.N."/>
            <person name="Davies K.M."/>
            <person name="Grierson E.P."/>
            <person name="Laing W.A."/>
            <person name="Kirk R."/>
            <person name="Chen X."/>
            <person name="Wood M."/>
            <person name="Montefiori M."/>
            <person name="Brummell D.A."/>
            <person name="Schwinn K.E."/>
            <person name="Catanach A."/>
            <person name="Fullerton C."/>
            <person name="Li D."/>
            <person name="Meiyalaghan S."/>
            <person name="Nieuwenhuizen N."/>
            <person name="Read N."/>
            <person name="Prakash R."/>
            <person name="Hunter D."/>
            <person name="Zhang H."/>
            <person name="McKenzie M."/>
            <person name="Knabel M."/>
            <person name="Harris A."/>
            <person name="Allan A.C."/>
            <person name="Gleave A."/>
            <person name="Chen A."/>
            <person name="Janssen B.J."/>
            <person name="Plunkett B."/>
            <person name="Ampomah-Dwamena C."/>
            <person name="Voogd C."/>
            <person name="Leif D."/>
            <person name="Lafferty D."/>
            <person name="Souleyre E.J.F."/>
            <person name="Varkonyi-Gasic E."/>
            <person name="Gambi F."/>
            <person name="Hanley J."/>
            <person name="Yao J.L."/>
            <person name="Cheung J."/>
            <person name="David K.M."/>
            <person name="Warren B."/>
            <person name="Marsh K."/>
            <person name="Snowden K.C."/>
            <person name="Lin-Wang K."/>
            <person name="Brian L."/>
            <person name="Martinez-Sanchez M."/>
            <person name="Wang M."/>
            <person name="Ileperuma N."/>
            <person name="Macnee N."/>
            <person name="Campin R."/>
            <person name="McAtee P."/>
            <person name="Drummond R.S.M."/>
            <person name="Espley R.V."/>
            <person name="Ireland H.S."/>
            <person name="Wu R."/>
            <person name="Atkinson R.G."/>
            <person name="Karunairetnam S."/>
            <person name="Bulley S."/>
            <person name="Chunkath S."/>
            <person name="Hanley Z."/>
            <person name="Storey R."/>
            <person name="Thrimawithana A.H."/>
            <person name="Thomson S."/>
            <person name="David C."/>
            <person name="Testolin R."/>
            <person name="Huang H."/>
            <person name="Hellens R.P."/>
            <person name="Schaffer R.J."/>
        </authorList>
    </citation>
    <scope>NUCLEOTIDE SEQUENCE [LARGE SCALE GENOMIC DNA]</scope>
    <source>
        <strain evidence="9">cv. Red5</strain>
    </source>
</reference>
<keyword evidence="2" id="KW-0805">Transcription regulation</keyword>
<feature type="coiled-coil region" evidence="6">
    <location>
        <begin position="99"/>
        <end position="126"/>
    </location>
</feature>
<dbReference type="Proteomes" id="UP000241394">
    <property type="component" value="Chromosome LG3"/>
</dbReference>
<evidence type="ECO:0000256" key="2">
    <source>
        <dbReference type="ARBA" id="ARBA00023015"/>
    </source>
</evidence>
<protein>
    <submittedName>
        <fullName evidence="8">Agamous-like MADS-box protein</fullName>
    </submittedName>
</protein>
<keyword evidence="3" id="KW-0238">DNA-binding</keyword>
<comment type="subcellular location">
    <subcellularLocation>
        <location evidence="1">Nucleus</location>
    </subcellularLocation>
</comment>
<keyword evidence="9" id="KW-1185">Reference proteome</keyword>
<keyword evidence="5" id="KW-0539">Nucleus</keyword>
<dbReference type="Gene3D" id="3.40.1810.10">
    <property type="entry name" value="Transcription factor, MADS-box"/>
    <property type="match status" value="1"/>
</dbReference>
<dbReference type="AlphaFoldDB" id="A0A2R6RV84"/>
<comment type="caution">
    <text evidence="8">The sequence shown here is derived from an EMBL/GenBank/DDBJ whole genome shotgun (WGS) entry which is preliminary data.</text>
</comment>
<dbReference type="STRING" id="1590841.A0A2R6RV84"/>